<keyword evidence="10 16" id="KW-0418">Kinase</keyword>
<keyword evidence="13 16" id="KW-0173">Coenzyme A biosynthesis</keyword>
<feature type="binding site" evidence="16">
    <location>
        <position position="132"/>
    </location>
    <ligand>
        <name>ATP</name>
        <dbReference type="ChEBI" id="CHEBI:30616"/>
    </ligand>
</feature>
<feature type="binding site" evidence="16">
    <location>
        <begin position="6"/>
        <end position="13"/>
    </location>
    <ligand>
        <name>ATP</name>
        <dbReference type="ChEBI" id="CHEBI:30616"/>
    </ligand>
</feature>
<protein>
    <recommendedName>
        <fullName evidence="15 16">Type III pantothenate kinase</fullName>
        <ecNumber evidence="6 16">2.7.1.33</ecNumber>
    </recommendedName>
    <alternativeName>
        <fullName evidence="16">PanK-III</fullName>
    </alternativeName>
    <alternativeName>
        <fullName evidence="16">Pantothenic acid kinase</fullName>
    </alternativeName>
</protein>
<evidence type="ECO:0000256" key="16">
    <source>
        <dbReference type="HAMAP-Rule" id="MF_01274"/>
    </source>
</evidence>
<evidence type="ECO:0000256" key="9">
    <source>
        <dbReference type="ARBA" id="ARBA00022741"/>
    </source>
</evidence>
<dbReference type="Pfam" id="PF03309">
    <property type="entry name" value="Pan_kinase"/>
    <property type="match status" value="1"/>
</dbReference>
<evidence type="ECO:0000256" key="7">
    <source>
        <dbReference type="ARBA" id="ARBA00022490"/>
    </source>
</evidence>
<evidence type="ECO:0000256" key="14">
    <source>
        <dbReference type="ARBA" id="ARBA00038036"/>
    </source>
</evidence>
<dbReference type="PANTHER" id="PTHR34265">
    <property type="entry name" value="TYPE III PANTOTHENATE KINASE"/>
    <property type="match status" value="1"/>
</dbReference>
<dbReference type="GO" id="GO:0005737">
    <property type="term" value="C:cytoplasm"/>
    <property type="evidence" value="ECO:0007669"/>
    <property type="project" value="UniProtKB-SubCell"/>
</dbReference>
<evidence type="ECO:0000256" key="15">
    <source>
        <dbReference type="ARBA" id="ARBA00040883"/>
    </source>
</evidence>
<feature type="binding site" evidence="16">
    <location>
        <position position="129"/>
    </location>
    <ligand>
        <name>K(+)</name>
        <dbReference type="ChEBI" id="CHEBI:29103"/>
    </ligand>
</feature>
<name>A0A448V2X1_9FIRM</name>
<comment type="catalytic activity">
    <reaction evidence="1 16">
        <text>(R)-pantothenate + ATP = (R)-4'-phosphopantothenate + ADP + H(+)</text>
        <dbReference type="Rhea" id="RHEA:16373"/>
        <dbReference type="ChEBI" id="CHEBI:10986"/>
        <dbReference type="ChEBI" id="CHEBI:15378"/>
        <dbReference type="ChEBI" id="CHEBI:29032"/>
        <dbReference type="ChEBI" id="CHEBI:30616"/>
        <dbReference type="ChEBI" id="CHEBI:456216"/>
        <dbReference type="EC" id="2.7.1.33"/>
    </reaction>
</comment>
<comment type="pathway">
    <text evidence="4 16">Cofactor biosynthesis; coenzyme A biosynthesis; CoA from (R)-pantothenate: step 1/5.</text>
</comment>
<keyword evidence="18" id="KW-1185">Reference proteome</keyword>
<accession>A0A448V2X1</accession>
<dbReference type="Proteomes" id="UP000269544">
    <property type="component" value="Chromosome"/>
</dbReference>
<dbReference type="PANTHER" id="PTHR34265:SF1">
    <property type="entry name" value="TYPE III PANTOTHENATE KINASE"/>
    <property type="match status" value="1"/>
</dbReference>
<evidence type="ECO:0000256" key="5">
    <source>
        <dbReference type="ARBA" id="ARBA00011738"/>
    </source>
</evidence>
<comment type="function">
    <text evidence="16">Catalyzes the phosphorylation of pantothenate (Pan), the first step in CoA biosynthesis.</text>
</comment>
<dbReference type="InterPro" id="IPR004619">
    <property type="entry name" value="Type_III_PanK"/>
</dbReference>
<evidence type="ECO:0000313" key="17">
    <source>
        <dbReference type="EMBL" id="VEJ36135.1"/>
    </source>
</evidence>
<proteinExistence type="inferred from homology"/>
<dbReference type="CDD" id="cd24015">
    <property type="entry name" value="ASKHA_NBD_PanK-III"/>
    <property type="match status" value="1"/>
</dbReference>
<comment type="subcellular location">
    <subcellularLocation>
        <location evidence="3 16">Cytoplasm</location>
    </subcellularLocation>
</comment>
<dbReference type="InterPro" id="IPR043129">
    <property type="entry name" value="ATPase_NBD"/>
</dbReference>
<comment type="cofactor">
    <cofactor evidence="16">
        <name>NH4(+)</name>
        <dbReference type="ChEBI" id="CHEBI:28938"/>
    </cofactor>
    <cofactor evidence="16">
        <name>K(+)</name>
        <dbReference type="ChEBI" id="CHEBI:29103"/>
    </cofactor>
    <text evidence="16">A monovalent cation. Ammonium or potassium.</text>
</comment>
<dbReference type="EMBL" id="LR134523">
    <property type="protein sequence ID" value="VEJ36135.1"/>
    <property type="molecule type" value="Genomic_DNA"/>
</dbReference>
<keyword evidence="11 16" id="KW-0067">ATP-binding</keyword>
<dbReference type="UniPathway" id="UPA00241">
    <property type="reaction ID" value="UER00352"/>
</dbReference>
<dbReference type="NCBIfam" id="TIGR00671">
    <property type="entry name" value="baf"/>
    <property type="match status" value="1"/>
</dbReference>
<evidence type="ECO:0000256" key="8">
    <source>
        <dbReference type="ARBA" id="ARBA00022679"/>
    </source>
</evidence>
<sequence>MLLVIDVGNTNIVFGAYKGEELIHDWRISSDQSKTSDEFGMLITQILDNVQLKPVDIEAVIISSVVPNLMYTLQNMVIKYFHQYPIVVGVGVKTGINIRYDNPREVGADRIVNAVAAIERYGGPCIIIDLGTAVTFCVVDDKKNYLGGLIIPGISISADALVSRTSKLPKIEIIKPEKVIGKTTVSSMQNGLYYGFSSMIDGIVTHIIREMGLGPDELKIIATGGFANLLVSDSIYDILIDRDLTLDGLRILYELNR</sequence>
<feature type="binding site" evidence="16">
    <location>
        <position position="184"/>
    </location>
    <ligand>
        <name>substrate</name>
    </ligand>
</feature>
<evidence type="ECO:0000313" key="18">
    <source>
        <dbReference type="Proteomes" id="UP000269544"/>
    </source>
</evidence>
<evidence type="ECO:0000256" key="10">
    <source>
        <dbReference type="ARBA" id="ARBA00022777"/>
    </source>
</evidence>
<dbReference type="RefSeq" id="WP_126465998.1">
    <property type="nucleotide sequence ID" value="NZ_JAUSWF010000007.1"/>
</dbReference>
<evidence type="ECO:0000256" key="6">
    <source>
        <dbReference type="ARBA" id="ARBA00012102"/>
    </source>
</evidence>
<feature type="binding site" evidence="16">
    <location>
        <position position="100"/>
    </location>
    <ligand>
        <name>substrate</name>
    </ligand>
</feature>
<comment type="similarity">
    <text evidence="14 16">Belongs to the type III pantothenate kinase family.</text>
</comment>
<dbReference type="HAMAP" id="MF_01274">
    <property type="entry name" value="Pantothen_kinase_3"/>
    <property type="match status" value="1"/>
</dbReference>
<dbReference type="AlphaFoldDB" id="A0A448V2X1"/>
<dbReference type="EC" id="2.7.1.33" evidence="6 16"/>
<dbReference type="Gene3D" id="3.30.420.40">
    <property type="match status" value="2"/>
</dbReference>
<dbReference type="GO" id="GO:0005524">
    <property type="term" value="F:ATP binding"/>
    <property type="evidence" value="ECO:0007669"/>
    <property type="project" value="UniProtKB-UniRule"/>
</dbReference>
<dbReference type="SUPFAM" id="SSF53067">
    <property type="entry name" value="Actin-like ATPase domain"/>
    <property type="match status" value="2"/>
</dbReference>
<evidence type="ECO:0000256" key="13">
    <source>
        <dbReference type="ARBA" id="ARBA00022993"/>
    </source>
</evidence>
<evidence type="ECO:0000256" key="4">
    <source>
        <dbReference type="ARBA" id="ARBA00005225"/>
    </source>
</evidence>
<keyword evidence="9 16" id="KW-0547">Nucleotide-binding</keyword>
<keyword evidence="16" id="KW-0479">Metal-binding</keyword>
<evidence type="ECO:0000256" key="2">
    <source>
        <dbReference type="ARBA" id="ARBA00001958"/>
    </source>
</evidence>
<keyword evidence="8 16" id="KW-0808">Transferase</keyword>
<keyword evidence="7 16" id="KW-0963">Cytoplasm</keyword>
<feature type="active site" description="Proton acceptor" evidence="16">
    <location>
        <position position="109"/>
    </location>
</feature>
<dbReference type="OrthoDB" id="9804707at2"/>
<dbReference type="KEGG" id="piv:NCTC13079_01332"/>
<comment type="subunit">
    <text evidence="5 16">Homodimer.</text>
</comment>
<evidence type="ECO:0000256" key="11">
    <source>
        <dbReference type="ARBA" id="ARBA00022840"/>
    </source>
</evidence>
<dbReference type="GO" id="GO:0004594">
    <property type="term" value="F:pantothenate kinase activity"/>
    <property type="evidence" value="ECO:0007669"/>
    <property type="project" value="UniProtKB-UniRule"/>
</dbReference>
<comment type="cofactor">
    <cofactor evidence="2">
        <name>K(+)</name>
        <dbReference type="ChEBI" id="CHEBI:29103"/>
    </cofactor>
</comment>
<organism evidence="17 18">
    <name type="scientific">Aedoeadaptatus ivorii</name>
    <dbReference type="NCBI Taxonomy" id="54006"/>
    <lineage>
        <taxon>Bacteria</taxon>
        <taxon>Bacillati</taxon>
        <taxon>Bacillota</taxon>
        <taxon>Tissierellia</taxon>
        <taxon>Tissierellales</taxon>
        <taxon>Peptoniphilaceae</taxon>
        <taxon>Aedoeadaptatus</taxon>
    </lineage>
</organism>
<reference evidence="17 18" key="1">
    <citation type="submission" date="2018-12" db="EMBL/GenBank/DDBJ databases">
        <authorList>
            <consortium name="Pathogen Informatics"/>
        </authorList>
    </citation>
    <scope>NUCLEOTIDE SEQUENCE [LARGE SCALE GENOMIC DNA]</scope>
    <source>
        <strain evidence="17 18">NCTC13079</strain>
    </source>
</reference>
<gene>
    <name evidence="16 17" type="primary">coaX</name>
    <name evidence="17" type="ORF">NCTC13079_01332</name>
</gene>
<dbReference type="NCBIfam" id="NF009855">
    <property type="entry name" value="PRK13321.1"/>
    <property type="match status" value="1"/>
</dbReference>
<keyword evidence="12 16" id="KW-0630">Potassium</keyword>
<evidence type="ECO:0000256" key="3">
    <source>
        <dbReference type="ARBA" id="ARBA00004496"/>
    </source>
</evidence>
<dbReference type="GO" id="GO:0015937">
    <property type="term" value="P:coenzyme A biosynthetic process"/>
    <property type="evidence" value="ECO:0007669"/>
    <property type="project" value="UniProtKB-UniRule"/>
</dbReference>
<dbReference type="GO" id="GO:0046872">
    <property type="term" value="F:metal ion binding"/>
    <property type="evidence" value="ECO:0007669"/>
    <property type="project" value="UniProtKB-KW"/>
</dbReference>
<feature type="binding site" evidence="16">
    <location>
        <begin position="107"/>
        <end position="110"/>
    </location>
    <ligand>
        <name>substrate</name>
    </ligand>
</feature>
<evidence type="ECO:0000256" key="12">
    <source>
        <dbReference type="ARBA" id="ARBA00022958"/>
    </source>
</evidence>
<dbReference type="NCBIfam" id="NF009848">
    <property type="entry name" value="PRK13318.1-6"/>
    <property type="match status" value="1"/>
</dbReference>
<evidence type="ECO:0000256" key="1">
    <source>
        <dbReference type="ARBA" id="ARBA00001206"/>
    </source>
</evidence>